<evidence type="ECO:0000256" key="7">
    <source>
        <dbReference type="SAM" id="SignalP"/>
    </source>
</evidence>
<dbReference type="PRINTS" id="PR00723">
    <property type="entry name" value="SUBTILISIN"/>
</dbReference>
<feature type="active site" description="Charge relay system" evidence="5">
    <location>
        <position position="173"/>
    </location>
</feature>
<proteinExistence type="inferred from homology"/>
<dbReference type="PANTHER" id="PTHR43806">
    <property type="entry name" value="PEPTIDASE S8"/>
    <property type="match status" value="1"/>
</dbReference>
<evidence type="ECO:0000256" key="3">
    <source>
        <dbReference type="ARBA" id="ARBA00022801"/>
    </source>
</evidence>
<dbReference type="InterPro" id="IPR036852">
    <property type="entry name" value="Peptidase_S8/S53_dom_sf"/>
</dbReference>
<dbReference type="InterPro" id="IPR037045">
    <property type="entry name" value="S8pro/Inhibitor_I9_sf"/>
</dbReference>
<comment type="similarity">
    <text evidence="1 5 6">Belongs to the peptidase S8 family.</text>
</comment>
<dbReference type="GO" id="GO:0005615">
    <property type="term" value="C:extracellular space"/>
    <property type="evidence" value="ECO:0007669"/>
    <property type="project" value="TreeGrafter"/>
</dbReference>
<keyword evidence="4 5" id="KW-0720">Serine protease</keyword>
<dbReference type="RefSeq" id="XP_038073072.1">
    <property type="nucleotide sequence ID" value="XM_038217144.1"/>
</dbReference>
<feature type="chain" id="PRO_5038031303" evidence="7">
    <location>
        <begin position="19"/>
        <end position="378"/>
    </location>
</feature>
<protein>
    <submittedName>
        <fullName evidence="10">Uncharacterized protein</fullName>
    </submittedName>
</protein>
<sequence>MEYRKMIILLLSIAYVAAADLAPLHTHTTDAVAGRFIVALKAESPDVDTFLGSLITMDGITMTRTYRDAALKGFAAGLTDDALQMLREQPEVGYVEQDSIVRADWVASWGLDRVDQRHLPLDNKAFFQGNGAGVNAYIIDTGIFPDNRFFSDRAYVAYDNVGDGKEGIDCNGHGTHCAGTIGGEVFGIAREASLHGVRVLDCAGSGSTSSILDGMDFVAKNAKHPAVASISLRSPQSEAMEEAVRRMNDADVTVSVSAGNSAGDACNQSPASAKEAITVGATDIEDQRASFSNYGKCVDLFAPGVDIPSLWMGEDFAVNIISGTSMSCPHVSGAAVIARGNDPSLKAAEVKAKILKDATPDVVKNPGPDSPNLMLYIP</sequence>
<evidence type="ECO:0000256" key="2">
    <source>
        <dbReference type="ARBA" id="ARBA00022670"/>
    </source>
</evidence>
<evidence type="ECO:0000259" key="8">
    <source>
        <dbReference type="Pfam" id="PF00082"/>
    </source>
</evidence>
<accession>A0A914BCB1</accession>
<evidence type="ECO:0000313" key="10">
    <source>
        <dbReference type="EnsemblMetazoa" id="XP_038073072.1"/>
    </source>
</evidence>
<evidence type="ECO:0000313" key="11">
    <source>
        <dbReference type="Proteomes" id="UP000887568"/>
    </source>
</evidence>
<keyword evidence="2 5" id="KW-0645">Protease</keyword>
<dbReference type="Gene3D" id="3.40.50.200">
    <property type="entry name" value="Peptidase S8/S53 domain"/>
    <property type="match status" value="1"/>
</dbReference>
<feature type="signal peptide" evidence="7">
    <location>
        <begin position="1"/>
        <end position="18"/>
    </location>
</feature>
<dbReference type="OrthoDB" id="206201at2759"/>
<name>A0A914BCB1_PATMI</name>
<evidence type="ECO:0000256" key="1">
    <source>
        <dbReference type="ARBA" id="ARBA00011073"/>
    </source>
</evidence>
<dbReference type="SUPFAM" id="SSF52743">
    <property type="entry name" value="Subtilisin-like"/>
    <property type="match status" value="1"/>
</dbReference>
<dbReference type="Pfam" id="PF05922">
    <property type="entry name" value="Inhibitor_I9"/>
    <property type="match status" value="1"/>
</dbReference>
<dbReference type="InterPro" id="IPR010259">
    <property type="entry name" value="S8pro/Inhibitor_I9"/>
</dbReference>
<dbReference type="FunFam" id="3.40.50.200:FF:000014">
    <property type="entry name" value="Proteinase K"/>
    <property type="match status" value="1"/>
</dbReference>
<feature type="active site" description="Charge relay system" evidence="5">
    <location>
        <position position="325"/>
    </location>
</feature>
<dbReference type="GeneID" id="119741397"/>
<feature type="domain" description="Peptidase S8/S53" evidence="8">
    <location>
        <begin position="138"/>
        <end position="360"/>
    </location>
</feature>
<dbReference type="EnsemblMetazoa" id="XM_038217144.1">
    <property type="protein sequence ID" value="XP_038073072.1"/>
    <property type="gene ID" value="LOC119741397"/>
</dbReference>
<feature type="active site" description="Charge relay system" evidence="5">
    <location>
        <position position="140"/>
    </location>
</feature>
<dbReference type="GO" id="GO:0006508">
    <property type="term" value="P:proteolysis"/>
    <property type="evidence" value="ECO:0007669"/>
    <property type="project" value="UniProtKB-KW"/>
</dbReference>
<dbReference type="InterPro" id="IPR034193">
    <property type="entry name" value="PCSK9_ProteinaseK-like"/>
</dbReference>
<dbReference type="AlphaFoldDB" id="A0A914BCB1"/>
<evidence type="ECO:0000256" key="4">
    <source>
        <dbReference type="ARBA" id="ARBA00022825"/>
    </source>
</evidence>
<dbReference type="SUPFAM" id="SSF54897">
    <property type="entry name" value="Protease propeptides/inhibitors"/>
    <property type="match status" value="1"/>
</dbReference>
<dbReference type="InterPro" id="IPR000209">
    <property type="entry name" value="Peptidase_S8/S53_dom"/>
</dbReference>
<keyword evidence="7" id="KW-0732">Signal</keyword>
<evidence type="ECO:0000256" key="6">
    <source>
        <dbReference type="RuleBase" id="RU003355"/>
    </source>
</evidence>
<dbReference type="OMA" id="AMDWAVK"/>
<organism evidence="10 11">
    <name type="scientific">Patiria miniata</name>
    <name type="common">Bat star</name>
    <name type="synonym">Asterina miniata</name>
    <dbReference type="NCBI Taxonomy" id="46514"/>
    <lineage>
        <taxon>Eukaryota</taxon>
        <taxon>Metazoa</taxon>
        <taxon>Echinodermata</taxon>
        <taxon>Eleutherozoa</taxon>
        <taxon>Asterozoa</taxon>
        <taxon>Asteroidea</taxon>
        <taxon>Valvatacea</taxon>
        <taxon>Valvatida</taxon>
        <taxon>Asterinidae</taxon>
        <taxon>Patiria</taxon>
    </lineage>
</organism>
<dbReference type="InterPro" id="IPR023828">
    <property type="entry name" value="Peptidase_S8_Ser-AS"/>
</dbReference>
<evidence type="ECO:0000259" key="9">
    <source>
        <dbReference type="Pfam" id="PF05922"/>
    </source>
</evidence>
<feature type="domain" description="Inhibitor I9" evidence="9">
    <location>
        <begin position="59"/>
        <end position="103"/>
    </location>
</feature>
<dbReference type="PROSITE" id="PS00137">
    <property type="entry name" value="SUBTILASE_HIS"/>
    <property type="match status" value="1"/>
</dbReference>
<dbReference type="InterPro" id="IPR050131">
    <property type="entry name" value="Peptidase_S8_subtilisin-like"/>
</dbReference>
<evidence type="ECO:0000256" key="5">
    <source>
        <dbReference type="PROSITE-ProRule" id="PRU01240"/>
    </source>
</evidence>
<dbReference type="InterPro" id="IPR023827">
    <property type="entry name" value="Peptidase_S8_Asp-AS"/>
</dbReference>
<dbReference type="InterPro" id="IPR015500">
    <property type="entry name" value="Peptidase_S8_subtilisin-rel"/>
</dbReference>
<dbReference type="InterPro" id="IPR022398">
    <property type="entry name" value="Peptidase_S8_His-AS"/>
</dbReference>
<dbReference type="PROSITE" id="PS00138">
    <property type="entry name" value="SUBTILASE_SER"/>
    <property type="match status" value="1"/>
</dbReference>
<dbReference type="PANTHER" id="PTHR43806:SF11">
    <property type="entry name" value="CEREVISIN-RELATED"/>
    <property type="match status" value="1"/>
</dbReference>
<reference evidence="10" key="1">
    <citation type="submission" date="2022-11" db="UniProtKB">
        <authorList>
            <consortium name="EnsemblMetazoa"/>
        </authorList>
    </citation>
    <scope>IDENTIFICATION</scope>
</reference>
<keyword evidence="11" id="KW-1185">Reference proteome</keyword>
<dbReference type="PROSITE" id="PS00136">
    <property type="entry name" value="SUBTILASE_ASP"/>
    <property type="match status" value="1"/>
</dbReference>
<dbReference type="Proteomes" id="UP000887568">
    <property type="component" value="Unplaced"/>
</dbReference>
<dbReference type="Gene3D" id="3.30.70.80">
    <property type="entry name" value="Peptidase S8 propeptide/proteinase inhibitor I9"/>
    <property type="match status" value="1"/>
</dbReference>
<keyword evidence="3 5" id="KW-0378">Hydrolase</keyword>
<dbReference type="GO" id="GO:0004252">
    <property type="term" value="F:serine-type endopeptidase activity"/>
    <property type="evidence" value="ECO:0007669"/>
    <property type="project" value="UniProtKB-UniRule"/>
</dbReference>
<dbReference type="PROSITE" id="PS51892">
    <property type="entry name" value="SUBTILASE"/>
    <property type="match status" value="1"/>
</dbReference>
<dbReference type="CDD" id="cd04077">
    <property type="entry name" value="Peptidases_S8_PCSK9_ProteinaseK_like"/>
    <property type="match status" value="1"/>
</dbReference>
<dbReference type="Pfam" id="PF00082">
    <property type="entry name" value="Peptidase_S8"/>
    <property type="match status" value="1"/>
</dbReference>